<comment type="caution">
    <text evidence="3">The sequence shown here is derived from an EMBL/GenBank/DDBJ whole genome shotgun (WGS) entry which is preliminary data.</text>
</comment>
<sequence>MEQQQRGTIVFVTSTVADGPPACEAGPMGVRVNVVAPGFVRTEAGAHMPQALQRQLADRAPLRRVAEADDVARAIAMPVSDDAQFVTGTVLPVDGGAAESRM</sequence>
<dbReference type="GO" id="GO:0016491">
    <property type="term" value="F:oxidoreductase activity"/>
    <property type="evidence" value="ECO:0007669"/>
    <property type="project" value="UniProtKB-KW"/>
</dbReference>
<accession>A0A1S2Q4P3</accession>
<dbReference type="PANTHER" id="PTHR43477">
    <property type="entry name" value="DIHYDROANTICAPSIN 7-DEHYDROGENASE"/>
    <property type="match status" value="1"/>
</dbReference>
<comment type="similarity">
    <text evidence="1">Belongs to the short-chain dehydrogenases/reductases (SDR) family.</text>
</comment>
<evidence type="ECO:0008006" key="5">
    <source>
        <dbReference type="Google" id="ProtNLM"/>
    </source>
</evidence>
<name>A0A1S2Q4P3_9ACTN</name>
<gene>
    <name evidence="3" type="ORF">BIV23_26760</name>
</gene>
<dbReference type="Gene3D" id="3.40.50.720">
    <property type="entry name" value="NAD(P)-binding Rossmann-like Domain"/>
    <property type="match status" value="1"/>
</dbReference>
<evidence type="ECO:0000256" key="2">
    <source>
        <dbReference type="ARBA" id="ARBA00023002"/>
    </source>
</evidence>
<organism evidence="3 4">
    <name type="scientific">Streptomyces monashensis</name>
    <dbReference type="NCBI Taxonomy" id="1678012"/>
    <lineage>
        <taxon>Bacteria</taxon>
        <taxon>Bacillati</taxon>
        <taxon>Actinomycetota</taxon>
        <taxon>Actinomycetes</taxon>
        <taxon>Kitasatosporales</taxon>
        <taxon>Streptomycetaceae</taxon>
        <taxon>Streptomyces</taxon>
    </lineage>
</organism>
<evidence type="ECO:0000313" key="3">
    <source>
        <dbReference type="EMBL" id="OIK01024.1"/>
    </source>
</evidence>
<keyword evidence="2" id="KW-0560">Oxidoreductase</keyword>
<keyword evidence="4" id="KW-1185">Reference proteome</keyword>
<dbReference type="InterPro" id="IPR051122">
    <property type="entry name" value="SDR_DHRS6-like"/>
</dbReference>
<protein>
    <recommendedName>
        <fullName evidence="5">3-oxoacyl-ACP reductase</fullName>
    </recommendedName>
</protein>
<dbReference type="Proteomes" id="UP000179642">
    <property type="component" value="Unassembled WGS sequence"/>
</dbReference>
<dbReference type="Pfam" id="PF13561">
    <property type="entry name" value="adh_short_C2"/>
    <property type="match status" value="1"/>
</dbReference>
<dbReference type="PRINTS" id="PR00081">
    <property type="entry name" value="GDHRDH"/>
</dbReference>
<dbReference type="InterPro" id="IPR002347">
    <property type="entry name" value="SDR_fam"/>
</dbReference>
<reference evidence="3 4" key="1">
    <citation type="submission" date="2016-10" db="EMBL/GenBank/DDBJ databases">
        <title>Genome sequence of Streptomyces sp. MUSC 1.</title>
        <authorList>
            <person name="Lee L.-H."/>
            <person name="Ser H.-L."/>
            <person name="Law J.W.-F."/>
        </authorList>
    </citation>
    <scope>NUCLEOTIDE SEQUENCE [LARGE SCALE GENOMIC DNA]</scope>
    <source>
        <strain evidence="3 4">MUSC 1</strain>
    </source>
</reference>
<proteinExistence type="inferred from homology"/>
<dbReference type="SUPFAM" id="SSF51735">
    <property type="entry name" value="NAD(P)-binding Rossmann-fold domains"/>
    <property type="match status" value="1"/>
</dbReference>
<evidence type="ECO:0000256" key="1">
    <source>
        <dbReference type="ARBA" id="ARBA00006484"/>
    </source>
</evidence>
<dbReference type="RefSeq" id="WP_071383528.1">
    <property type="nucleotide sequence ID" value="NZ_MLYO01000046.1"/>
</dbReference>
<dbReference type="AlphaFoldDB" id="A0A1S2Q4P3"/>
<evidence type="ECO:0000313" key="4">
    <source>
        <dbReference type="Proteomes" id="UP000179642"/>
    </source>
</evidence>
<dbReference type="PANTHER" id="PTHR43477:SF1">
    <property type="entry name" value="DIHYDROANTICAPSIN 7-DEHYDROGENASE"/>
    <property type="match status" value="1"/>
</dbReference>
<dbReference type="EMBL" id="MLYO01000046">
    <property type="protein sequence ID" value="OIK01024.1"/>
    <property type="molecule type" value="Genomic_DNA"/>
</dbReference>
<dbReference type="InterPro" id="IPR036291">
    <property type="entry name" value="NAD(P)-bd_dom_sf"/>
</dbReference>